<name>A0A069A4S6_CLODI</name>
<sequence length="59" mass="7182">MNSFYFLGGRMVEELHFTNFLPPFFHPNILRNIHFTAIIATYLNSIFIHSIYYILYIFY</sequence>
<evidence type="ECO:0000313" key="2">
    <source>
        <dbReference type="EMBL" id="CDS85692.1"/>
    </source>
</evidence>
<gene>
    <name evidence="2" type="ORF">BN1096_520427</name>
</gene>
<dbReference type="EMBL" id="LK932505">
    <property type="protein sequence ID" value="CDS85692.1"/>
    <property type="molecule type" value="Genomic_DNA"/>
</dbReference>
<evidence type="ECO:0000256" key="1">
    <source>
        <dbReference type="SAM" id="Phobius"/>
    </source>
</evidence>
<keyword evidence="1" id="KW-0812">Transmembrane</keyword>
<organism evidence="2">
    <name type="scientific">Clostridioides difficile</name>
    <name type="common">Peptoclostridium difficile</name>
    <dbReference type="NCBI Taxonomy" id="1496"/>
    <lineage>
        <taxon>Bacteria</taxon>
        <taxon>Bacillati</taxon>
        <taxon>Bacillota</taxon>
        <taxon>Clostridia</taxon>
        <taxon>Peptostreptococcales</taxon>
        <taxon>Peptostreptococcaceae</taxon>
        <taxon>Clostridioides</taxon>
    </lineage>
</organism>
<proteinExistence type="predicted"/>
<accession>A0A069A4S6</accession>
<protein>
    <submittedName>
        <fullName evidence="2">Uncharacterized protein</fullName>
    </submittedName>
</protein>
<dbReference type="AlphaFoldDB" id="A0A069A4S6"/>
<feature type="transmembrane region" description="Helical" evidence="1">
    <location>
        <begin position="33"/>
        <end position="58"/>
    </location>
</feature>
<keyword evidence="1" id="KW-1133">Transmembrane helix</keyword>
<keyword evidence="1" id="KW-0472">Membrane</keyword>
<reference evidence="2" key="1">
    <citation type="submission" date="2014-07" db="EMBL/GenBank/DDBJ databases">
        <authorList>
            <person name="Monot Marc"/>
        </authorList>
    </citation>
    <scope>NUCLEOTIDE SEQUENCE</scope>
</reference>